<evidence type="ECO:0000313" key="1">
    <source>
        <dbReference type="EMBL" id="JAN43602.1"/>
    </source>
</evidence>
<dbReference type="OrthoDB" id="6364187at2759"/>
<accession>A0A0P6G163</accession>
<dbReference type="EMBL" id="GDIQ01051135">
    <property type="protein sequence ID" value="JAN43602.1"/>
    <property type="molecule type" value="Transcribed_RNA"/>
</dbReference>
<sequence>MLSHYESLSLSSTSQSPNFINRTFVFDSKKMRFFVFMLSVLIAIIQGNAQYQAYYRDALYPYPAHQVPIVPSLDQENRIFFNQIFNAITSFYTSTTTTTSTSTTTCTVSTNAPCPGRRRRFIVGEHDDDAIEPSTVKQVEITQAADMESLVRTERKADPQFVFWRVDSKYPGYELQSTFGPGPVPVNYYPYLRPPVVAADSRLFILQVTTVTSRMTTTSRSTPGCSSASNFNQC</sequence>
<name>A0A0P6G163_9CRUS</name>
<organism evidence="1">
    <name type="scientific">Daphnia magna</name>
    <dbReference type="NCBI Taxonomy" id="35525"/>
    <lineage>
        <taxon>Eukaryota</taxon>
        <taxon>Metazoa</taxon>
        <taxon>Ecdysozoa</taxon>
        <taxon>Arthropoda</taxon>
        <taxon>Crustacea</taxon>
        <taxon>Branchiopoda</taxon>
        <taxon>Diplostraca</taxon>
        <taxon>Cladocera</taxon>
        <taxon>Anomopoda</taxon>
        <taxon>Daphniidae</taxon>
        <taxon>Daphnia</taxon>
    </lineage>
</organism>
<dbReference type="AlphaFoldDB" id="A0A0P6G163"/>
<reference evidence="1" key="1">
    <citation type="submission" date="2015-10" db="EMBL/GenBank/DDBJ databases">
        <title>EvidentialGene: Evidence-directed Construction of Complete mRNA Transcriptomes without Genomes.</title>
        <authorList>
            <person name="Gilbert D.G."/>
        </authorList>
    </citation>
    <scope>NUCLEOTIDE SEQUENCE</scope>
</reference>
<proteinExistence type="predicted"/>
<protein>
    <submittedName>
        <fullName evidence="1">Uncharacterized protein</fullName>
    </submittedName>
</protein>